<dbReference type="EMBL" id="LR215729">
    <property type="protein sequence ID" value="VEV97578.1"/>
    <property type="molecule type" value="Genomic_DNA"/>
</dbReference>
<dbReference type="AlphaFoldDB" id="A0A653E4M4"/>
<dbReference type="NCBIfam" id="NF006045">
    <property type="entry name" value="PRK08190.1"/>
    <property type="match status" value="1"/>
</dbReference>
<dbReference type="GO" id="GO:0008959">
    <property type="term" value="F:phosphate acetyltransferase activity"/>
    <property type="evidence" value="ECO:0007669"/>
    <property type="project" value="UniProtKB-EC"/>
</dbReference>
<dbReference type="InterPro" id="IPR002505">
    <property type="entry name" value="PTA_PTB"/>
</dbReference>
<dbReference type="Gene3D" id="3.40.718.10">
    <property type="entry name" value="Isopropylmalate Dehydrogenase"/>
    <property type="match status" value="1"/>
</dbReference>
<dbReference type="PANTHER" id="PTHR43356:SF2">
    <property type="entry name" value="PHOSPHATE ACETYLTRANSFERASE"/>
    <property type="match status" value="1"/>
</dbReference>
<dbReference type="PIRSF" id="PIRSF000428">
    <property type="entry name" value="P_Ac_trans"/>
    <property type="match status" value="1"/>
</dbReference>
<evidence type="ECO:0000256" key="2">
    <source>
        <dbReference type="ARBA" id="ARBA00022679"/>
    </source>
</evidence>
<protein>
    <submittedName>
        <fullName evidence="5">Phosphate acetyltransferase</fullName>
        <ecNumber evidence="5">2.3.1.8</ecNumber>
    </submittedName>
</protein>
<dbReference type="SUPFAM" id="SSF53659">
    <property type="entry name" value="Isocitrate/Isopropylmalate dehydrogenase-like"/>
    <property type="match status" value="1"/>
</dbReference>
<name>A0A653E4M4_9PSED</name>
<evidence type="ECO:0000313" key="5">
    <source>
        <dbReference type="EMBL" id="VEV97578.1"/>
    </source>
</evidence>
<dbReference type="RefSeq" id="WP_150548425.1">
    <property type="nucleotide sequence ID" value="NZ_LR215729.2"/>
</dbReference>
<comment type="similarity">
    <text evidence="1">Belongs to the phosphate acetyltransferase and butyryltransferase family.</text>
</comment>
<dbReference type="EC" id="2.3.1.8" evidence="5"/>
<evidence type="ECO:0000256" key="1">
    <source>
        <dbReference type="ARBA" id="ARBA00005656"/>
    </source>
</evidence>
<keyword evidence="3 5" id="KW-0012">Acyltransferase</keyword>
<feature type="domain" description="Phosphate acetyl/butaryl transferase" evidence="4">
    <location>
        <begin position="88"/>
        <end position="290"/>
    </location>
</feature>
<reference evidence="5" key="1">
    <citation type="submission" date="2019-02" db="EMBL/GenBank/DDBJ databases">
        <authorList>
            <consortium name="Genoscope - CEA"/>
            <person name="William W."/>
        </authorList>
    </citation>
    <scope>NUCLEOTIDE SEQUENCE [LARGE SCALE GENOMIC DNA]</scope>
    <source>
        <strain evidence="5">YSy11</strain>
    </source>
</reference>
<dbReference type="InterPro" id="IPR050500">
    <property type="entry name" value="Phos_Acetyltrans/Butyryltrans"/>
</dbReference>
<evidence type="ECO:0000259" key="4">
    <source>
        <dbReference type="Pfam" id="PF01515"/>
    </source>
</evidence>
<organism evidence="5">
    <name type="scientific">Pseudomonas marincola</name>
    <dbReference type="NCBI Taxonomy" id="437900"/>
    <lineage>
        <taxon>Bacteria</taxon>
        <taxon>Pseudomonadati</taxon>
        <taxon>Pseudomonadota</taxon>
        <taxon>Gammaproteobacteria</taxon>
        <taxon>Pseudomonadales</taxon>
        <taxon>Pseudomonadaceae</taxon>
        <taxon>Pseudomonas</taxon>
    </lineage>
</organism>
<dbReference type="PANTHER" id="PTHR43356">
    <property type="entry name" value="PHOSPHATE ACETYLTRANSFERASE"/>
    <property type="match status" value="1"/>
</dbReference>
<dbReference type="InterPro" id="IPR012147">
    <property type="entry name" value="P_Ac_Bu_trans"/>
</dbReference>
<gene>
    <name evidence="5" type="primary">pta</name>
    <name evidence="5" type="ORF">PMYSY11_2533</name>
</gene>
<proteinExistence type="inferred from homology"/>
<keyword evidence="2 5" id="KW-0808">Transferase</keyword>
<accession>A0A653E4M4</accession>
<dbReference type="Pfam" id="PF01515">
    <property type="entry name" value="PTA_PTB"/>
    <property type="match status" value="1"/>
</dbReference>
<evidence type="ECO:0000256" key="3">
    <source>
        <dbReference type="ARBA" id="ARBA00023315"/>
    </source>
</evidence>
<sequence>MLSTTARECPAFLLNRAKALPQVVTAVVNPVNLLTLGSAKQAFDEGLIDPVLVGDIQQMRGLAEQLDWDLNGIRLIAAADEAESAAISCALAGKGEASALMKGHLHTDTLLRAVLKRDAGLRTASRLSHVFHMTLPGSDKALSITDAVINVQPSIIDKVHIARNAIQLMHALGYESPRMAILSGTEEVSSSMPSSQDAAELTKLAAIGAISGARIEGPLGFDNAISAEAAKIKGIAGQVCGNADILLVPNLESGNFLFKQMVYFMSATAAGLVLGAKVPIILTSRADPLEARLASCALSSIFIDYCAQTPERALAV</sequence>